<dbReference type="InterPro" id="IPR000184">
    <property type="entry name" value="Bac_surfAg_D15"/>
</dbReference>
<dbReference type="AlphaFoldDB" id="A0A0S7WEI6"/>
<evidence type="ECO:0000256" key="5">
    <source>
        <dbReference type="ARBA" id="ARBA00022737"/>
    </source>
</evidence>
<dbReference type="Gene3D" id="2.40.160.50">
    <property type="entry name" value="membrane protein fhac: a member of the omp85/tpsb transporter family"/>
    <property type="match status" value="1"/>
</dbReference>
<evidence type="ECO:0000313" key="11">
    <source>
        <dbReference type="EMBL" id="KPJ48534.1"/>
    </source>
</evidence>
<dbReference type="NCBIfam" id="TIGR03303">
    <property type="entry name" value="OM_YaeT"/>
    <property type="match status" value="1"/>
</dbReference>
<feature type="domain" description="POTRA" evidence="10">
    <location>
        <begin position="313"/>
        <end position="384"/>
    </location>
</feature>
<keyword evidence="4 9" id="KW-0732">Signal</keyword>
<evidence type="ECO:0000256" key="9">
    <source>
        <dbReference type="SAM" id="SignalP"/>
    </source>
</evidence>
<evidence type="ECO:0000259" key="10">
    <source>
        <dbReference type="PROSITE" id="PS51779"/>
    </source>
</evidence>
<comment type="caution">
    <text evidence="11">The sequence shown here is derived from an EMBL/GenBank/DDBJ whole genome shotgun (WGS) entry which is preliminary data.</text>
</comment>
<keyword evidence="5" id="KW-0677">Repeat</keyword>
<keyword evidence="2" id="KW-1134">Transmembrane beta strand</keyword>
<dbReference type="PROSITE" id="PS51779">
    <property type="entry name" value="POTRA"/>
    <property type="match status" value="4"/>
</dbReference>
<keyword evidence="6" id="KW-0472">Membrane</keyword>
<dbReference type="InterPro" id="IPR034746">
    <property type="entry name" value="POTRA"/>
</dbReference>
<dbReference type="PIRSF" id="PIRSF006076">
    <property type="entry name" value="OM_assembly_OMP85"/>
    <property type="match status" value="1"/>
</dbReference>
<accession>A0A0S7WEI6</accession>
<protein>
    <recommendedName>
        <fullName evidence="8">Outer membrane protein assembly factor BamA</fullName>
    </recommendedName>
</protein>
<gene>
    <name evidence="11" type="ORF">AMJ40_07325</name>
</gene>
<dbReference type="EMBL" id="LIZT01000112">
    <property type="protein sequence ID" value="KPJ48534.1"/>
    <property type="molecule type" value="Genomic_DNA"/>
</dbReference>
<keyword evidence="3" id="KW-0812">Transmembrane</keyword>
<dbReference type="PANTHER" id="PTHR12815:SF47">
    <property type="entry name" value="TRANSLOCATION AND ASSEMBLY MODULE SUBUNIT TAMA"/>
    <property type="match status" value="1"/>
</dbReference>
<sequence>MKRFLPLLLLLAFVSTASTQEVGELTVEGNRRVESSLILSTCPLQRGDFLTPDALGKVLIKIVVDENPVLDELSFDGNRHVKEKDLRQKLEIREGDVISQYKIFNSVQKLKQLYEEKKFLLTQITPVLTEEDGRAALVFQIDEGKKQKIREIRIEGTRAFPGSRIEKLMKNREKEWYRSAEFRPDLLDEDIEAIEKFYQSQGYIEAEVLAPELIYQEDDEWVTIVIKVDEGIRYYIGDIQFAGNEFFSVDVLTNQLTVSRGEPYNKEKVDATLEKLYSLYYDEGYIYAQFVPDEWARQDTVDITFQVSEGEPARVRKVEIEGNDQTREKVIRRELVIYPGDIFKRSKLIRSQQEIFNLGYFQNILIDSRTSGSEIDLIFEVEEKPSAQAAAGATYSQEDKLAGYFQIKHPNLFGRGQTVNLMVEKGGRKQNVEVGFTEPWLFDYPISVGADLYYLTRIREYWDEKSRGGDIRLGVPFPFLDYTMAYWRYSLGDLGIFNIEEGYLSEYGEELEEGFKRTSATRISLTRDSRDNIFNATTGSMNHYSVEFAGGLLGGEVDFHKHIMETRWYCGTFWKFVLMGKVRVGYVGGYTSPKTVPVYEKFFVGGIGENALRGYPDRSIGPQRSGRNVGGRTMVIMGLEHKFPIAENIYGILFFDAGNAWESIEKTRISNLYKGVGFGIRLDVPMLGIIGFDLGYGIDRDRWEPHFQLGLPF</sequence>
<evidence type="ECO:0000313" key="12">
    <source>
        <dbReference type="Proteomes" id="UP000051124"/>
    </source>
</evidence>
<comment type="subcellular location">
    <subcellularLocation>
        <location evidence="1">Membrane</location>
    </subcellularLocation>
</comment>
<evidence type="ECO:0000256" key="1">
    <source>
        <dbReference type="ARBA" id="ARBA00004370"/>
    </source>
</evidence>
<dbReference type="Gene3D" id="3.10.20.310">
    <property type="entry name" value="membrane protein fhac"/>
    <property type="match status" value="4"/>
</dbReference>
<feature type="domain" description="POTRA" evidence="10">
    <location>
        <begin position="68"/>
        <end position="144"/>
    </location>
</feature>
<feature type="domain" description="POTRA" evidence="10">
    <location>
        <begin position="147"/>
        <end position="231"/>
    </location>
</feature>
<dbReference type="Pfam" id="PF01103">
    <property type="entry name" value="Omp85"/>
    <property type="match status" value="1"/>
</dbReference>
<keyword evidence="7" id="KW-0998">Cell outer membrane</keyword>
<evidence type="ECO:0000256" key="6">
    <source>
        <dbReference type="ARBA" id="ARBA00023136"/>
    </source>
</evidence>
<evidence type="ECO:0000256" key="3">
    <source>
        <dbReference type="ARBA" id="ARBA00022692"/>
    </source>
</evidence>
<dbReference type="GO" id="GO:0071709">
    <property type="term" value="P:membrane assembly"/>
    <property type="evidence" value="ECO:0007669"/>
    <property type="project" value="InterPro"/>
</dbReference>
<feature type="domain" description="POTRA" evidence="10">
    <location>
        <begin position="234"/>
        <end position="310"/>
    </location>
</feature>
<organism evidence="11 12">
    <name type="scientific">candidate division TA06 bacterium DG_26</name>
    <dbReference type="NCBI Taxonomy" id="1703771"/>
    <lineage>
        <taxon>Bacteria</taxon>
        <taxon>Bacteria division TA06</taxon>
    </lineage>
</organism>
<feature type="signal peptide" evidence="9">
    <location>
        <begin position="1"/>
        <end position="19"/>
    </location>
</feature>
<proteinExistence type="predicted"/>
<reference evidence="11 12" key="1">
    <citation type="journal article" date="2015" name="Microbiome">
        <title>Genomic resolution of linkages in carbon, nitrogen, and sulfur cycling among widespread estuary sediment bacteria.</title>
        <authorList>
            <person name="Baker B.J."/>
            <person name="Lazar C.S."/>
            <person name="Teske A.P."/>
            <person name="Dick G.J."/>
        </authorList>
    </citation>
    <scope>NUCLEOTIDE SEQUENCE [LARGE SCALE GENOMIC DNA]</scope>
    <source>
        <strain evidence="11">DG_26</strain>
    </source>
</reference>
<evidence type="ECO:0000256" key="4">
    <source>
        <dbReference type="ARBA" id="ARBA00022729"/>
    </source>
</evidence>
<evidence type="ECO:0000256" key="7">
    <source>
        <dbReference type="ARBA" id="ARBA00023237"/>
    </source>
</evidence>
<dbReference type="InterPro" id="IPR010827">
    <property type="entry name" value="BamA/TamA_POTRA"/>
</dbReference>
<feature type="chain" id="PRO_5006639398" description="Outer membrane protein assembly factor BamA" evidence="9">
    <location>
        <begin position="20"/>
        <end position="713"/>
    </location>
</feature>
<name>A0A0S7WEI6_UNCT6</name>
<dbReference type="GO" id="GO:0009279">
    <property type="term" value="C:cell outer membrane"/>
    <property type="evidence" value="ECO:0007669"/>
    <property type="project" value="UniProtKB-UniRule"/>
</dbReference>
<dbReference type="InterPro" id="IPR039910">
    <property type="entry name" value="D15-like"/>
</dbReference>
<dbReference type="Pfam" id="PF07244">
    <property type="entry name" value="POTRA"/>
    <property type="match status" value="4"/>
</dbReference>
<evidence type="ECO:0000256" key="2">
    <source>
        <dbReference type="ARBA" id="ARBA00022452"/>
    </source>
</evidence>
<dbReference type="Proteomes" id="UP000051124">
    <property type="component" value="Unassembled WGS sequence"/>
</dbReference>
<dbReference type="InterPro" id="IPR023707">
    <property type="entry name" value="OM_assembly_BamA"/>
</dbReference>
<dbReference type="PANTHER" id="PTHR12815">
    <property type="entry name" value="SORTING AND ASSEMBLY MACHINERY SAMM50 PROTEIN FAMILY MEMBER"/>
    <property type="match status" value="1"/>
</dbReference>
<evidence type="ECO:0000256" key="8">
    <source>
        <dbReference type="NCBIfam" id="TIGR03303"/>
    </source>
</evidence>